<evidence type="ECO:0000313" key="3">
    <source>
        <dbReference type="EMBL" id="KKQ69954.1"/>
    </source>
</evidence>
<dbReference type="GO" id="GO:0016757">
    <property type="term" value="F:glycosyltransferase activity"/>
    <property type="evidence" value="ECO:0007669"/>
    <property type="project" value="UniProtKB-KW"/>
</dbReference>
<dbReference type="CDD" id="cd06223">
    <property type="entry name" value="PRTases_typeI"/>
    <property type="match status" value="1"/>
</dbReference>
<feature type="domain" description="Phosphoribosyltransferase" evidence="2">
    <location>
        <begin position="127"/>
        <end position="212"/>
    </location>
</feature>
<gene>
    <name evidence="3" type="ORF">US91_C0008G0074</name>
</gene>
<keyword evidence="3" id="KW-0808">Transferase</keyword>
<dbReference type="Gene3D" id="3.40.50.2020">
    <property type="match status" value="1"/>
</dbReference>
<dbReference type="AlphaFoldDB" id="A0A0G0M8F0"/>
<dbReference type="EMBL" id="LBUU01000008">
    <property type="protein sequence ID" value="KKQ69954.1"/>
    <property type="molecule type" value="Genomic_DNA"/>
</dbReference>
<organism evidence="3 4">
    <name type="scientific">Candidatus Falkowbacteria bacterium GW2011_GWE1_38_31</name>
    <dbReference type="NCBI Taxonomy" id="1618638"/>
    <lineage>
        <taxon>Bacteria</taxon>
        <taxon>Candidatus Falkowiibacteriota</taxon>
    </lineage>
</organism>
<name>A0A0G0M8F0_9BACT</name>
<dbReference type="InterPro" id="IPR051910">
    <property type="entry name" value="ComF/GntX_DNA_util-trans"/>
</dbReference>
<accession>A0A0G0M8F0</accession>
<evidence type="ECO:0000259" key="2">
    <source>
        <dbReference type="Pfam" id="PF00156"/>
    </source>
</evidence>
<dbReference type="PANTHER" id="PTHR47505:SF1">
    <property type="entry name" value="DNA UTILIZATION PROTEIN YHGH"/>
    <property type="match status" value="1"/>
</dbReference>
<evidence type="ECO:0000313" key="4">
    <source>
        <dbReference type="Proteomes" id="UP000034022"/>
    </source>
</evidence>
<dbReference type="Proteomes" id="UP000034022">
    <property type="component" value="Unassembled WGS sequence"/>
</dbReference>
<dbReference type="Pfam" id="PF00156">
    <property type="entry name" value="Pribosyltran"/>
    <property type="match status" value="1"/>
</dbReference>
<protein>
    <submittedName>
        <fullName evidence="3">Phosphoribosyltransferase</fullName>
    </submittedName>
</protein>
<evidence type="ECO:0000256" key="1">
    <source>
        <dbReference type="ARBA" id="ARBA00008007"/>
    </source>
</evidence>
<keyword evidence="3" id="KW-0328">Glycosyltransferase</keyword>
<dbReference type="InterPro" id="IPR000836">
    <property type="entry name" value="PRTase_dom"/>
</dbReference>
<dbReference type="InterPro" id="IPR029057">
    <property type="entry name" value="PRTase-like"/>
</dbReference>
<comment type="similarity">
    <text evidence="1">Belongs to the ComF/GntX family.</text>
</comment>
<sequence length="220" mass="25309">MNRQCCPECKTENRYGEFCQKCQSRFYLKGILVAGSYKNPLLSKLIKQMKYHFTRDIALVLGDFLILFLRNHINQKNLKSADILAGSVWRAFAEIKNAPPIFNKNRTLIIPVPLHAKRLRWRGYNQAEELAKIVAKKMDYDIRTDILIRKKYNKPQAKLSHDERLQNIQNCFQYKGSNLHGINIILIDDVATTASTLNECAKELKQNGADEVWGLVVAKG</sequence>
<reference evidence="3 4" key="1">
    <citation type="journal article" date="2015" name="Nature">
        <title>rRNA introns, odd ribosomes, and small enigmatic genomes across a large radiation of phyla.</title>
        <authorList>
            <person name="Brown C.T."/>
            <person name="Hug L.A."/>
            <person name="Thomas B.C."/>
            <person name="Sharon I."/>
            <person name="Castelle C.J."/>
            <person name="Singh A."/>
            <person name="Wilkins M.J."/>
            <person name="Williams K.H."/>
            <person name="Banfield J.F."/>
        </authorList>
    </citation>
    <scope>NUCLEOTIDE SEQUENCE [LARGE SCALE GENOMIC DNA]</scope>
</reference>
<comment type="caution">
    <text evidence="3">The sequence shown here is derived from an EMBL/GenBank/DDBJ whole genome shotgun (WGS) entry which is preliminary data.</text>
</comment>
<dbReference type="SUPFAM" id="SSF53271">
    <property type="entry name" value="PRTase-like"/>
    <property type="match status" value="1"/>
</dbReference>
<dbReference type="PANTHER" id="PTHR47505">
    <property type="entry name" value="DNA UTILIZATION PROTEIN YHGH"/>
    <property type="match status" value="1"/>
</dbReference>
<proteinExistence type="inferred from homology"/>